<sequence length="499" mass="56511">MKNPRSQVSGSSISEISEPADIKQWFSSYNYQSPELDTNEDLCLSQKDDEERGLYVEDSETEDEGTCEDFTKINLSVAICKSTEEAKKHDSPTLPAVEVPTNPDSLSLSSEPPDITKWFSSYVYESPELDSADFDVSHSSVCTSGNKKEANKGRVDHVKEFPVTKVKEEILSCRETVTRPSGAENNTNPSTPQVPSYPDSLSPLSEPPDITKWFSSYVYESPNLESADFDVSFSSGYTFGNKKEIDKEREDQLKELPVTKFKDEILSCRETTTGPSGVQENKNPSVPQEDGSESSNSSLKNSFCLKRTSDQRTSEVKLLNNTFPDKSVAWERTIDEHSLPIQQDEQQLSSINHLRSPAKASYCRDRACTETAEEKTEKKFLAAENDSGWISLNHKPREEYSKSIPKERGEYISAENRLSSMKSEVRPRIDKENSPVNSLYSSDGQKNKKLRREVLKETTNFDYSRVPEVAGKWKCPQRYKPNTGPPLKQLRLERWVYKM</sequence>
<evidence type="ECO:0000256" key="1">
    <source>
        <dbReference type="SAM" id="MobiDB-lite"/>
    </source>
</evidence>
<reference evidence="2" key="2">
    <citation type="submission" date="2021-03" db="UniProtKB">
        <authorList>
            <consortium name="EnsemblPlants"/>
        </authorList>
    </citation>
    <scope>IDENTIFICATION</scope>
</reference>
<reference evidence="2" key="1">
    <citation type="journal article" date="2017" name="Nature">
        <title>The genome of Chenopodium quinoa.</title>
        <authorList>
            <person name="Jarvis D.E."/>
            <person name="Ho Y.S."/>
            <person name="Lightfoot D.J."/>
            <person name="Schmoeckel S.M."/>
            <person name="Li B."/>
            <person name="Borm T.J.A."/>
            <person name="Ohyanagi H."/>
            <person name="Mineta K."/>
            <person name="Michell C.T."/>
            <person name="Saber N."/>
            <person name="Kharbatia N.M."/>
            <person name="Rupper R.R."/>
            <person name="Sharp A.R."/>
            <person name="Dally N."/>
            <person name="Boughton B.A."/>
            <person name="Woo Y.H."/>
            <person name="Gao G."/>
            <person name="Schijlen E.G.W.M."/>
            <person name="Guo X."/>
            <person name="Momin A.A."/>
            <person name="Negrao S."/>
            <person name="Al-Babili S."/>
            <person name="Gehring C."/>
            <person name="Roessner U."/>
            <person name="Jung C."/>
            <person name="Murphy K."/>
            <person name="Arold S.T."/>
            <person name="Gojobori T."/>
            <person name="van der Linden C.G."/>
            <person name="van Loo E.N."/>
            <person name="Jellen E.N."/>
            <person name="Maughan P.J."/>
            <person name="Tester M."/>
        </authorList>
    </citation>
    <scope>NUCLEOTIDE SEQUENCE [LARGE SCALE GENOMIC DNA]</scope>
    <source>
        <strain evidence="2">cv. PI 614886</strain>
    </source>
</reference>
<feature type="region of interest" description="Disordered" evidence="1">
    <location>
        <begin position="176"/>
        <end position="205"/>
    </location>
</feature>
<dbReference type="OrthoDB" id="1847229at2759"/>
<dbReference type="PANTHER" id="PTHR36368">
    <property type="entry name" value="ATP-DEPENDENT CASEINOLYTIC PROTEASE/CROTONASE FAMILY PROTEIN"/>
    <property type="match status" value="1"/>
</dbReference>
<name>A0A803L4M4_CHEQI</name>
<organism evidence="2 3">
    <name type="scientific">Chenopodium quinoa</name>
    <name type="common">Quinoa</name>
    <dbReference type="NCBI Taxonomy" id="63459"/>
    <lineage>
        <taxon>Eukaryota</taxon>
        <taxon>Viridiplantae</taxon>
        <taxon>Streptophyta</taxon>
        <taxon>Embryophyta</taxon>
        <taxon>Tracheophyta</taxon>
        <taxon>Spermatophyta</taxon>
        <taxon>Magnoliopsida</taxon>
        <taxon>eudicotyledons</taxon>
        <taxon>Gunneridae</taxon>
        <taxon>Pentapetalae</taxon>
        <taxon>Caryophyllales</taxon>
        <taxon>Chenopodiaceae</taxon>
        <taxon>Chenopodioideae</taxon>
        <taxon>Atripliceae</taxon>
        <taxon>Chenopodium</taxon>
    </lineage>
</organism>
<dbReference type="PANTHER" id="PTHR36368:SF1">
    <property type="entry name" value="ATP-DEPENDENT CASEINOLYTIC PROTEASE_CROTONASE FAMILY PROTEIN"/>
    <property type="match status" value="1"/>
</dbReference>
<dbReference type="OMA" id="DIRNWFP"/>
<feature type="compositionally biased region" description="Polar residues" evidence="1">
    <location>
        <begin position="434"/>
        <end position="444"/>
    </location>
</feature>
<evidence type="ECO:0000313" key="3">
    <source>
        <dbReference type="Proteomes" id="UP000596660"/>
    </source>
</evidence>
<protein>
    <submittedName>
        <fullName evidence="2">Uncharacterized protein</fullName>
    </submittedName>
</protein>
<feature type="region of interest" description="Disordered" evidence="1">
    <location>
        <begin position="86"/>
        <end position="111"/>
    </location>
</feature>
<feature type="compositionally biased region" description="Basic and acidic residues" evidence="1">
    <location>
        <begin position="423"/>
        <end position="433"/>
    </location>
</feature>
<gene>
    <name evidence="2" type="primary">LOC110701240</name>
</gene>
<feature type="compositionally biased region" description="Polar residues" evidence="1">
    <location>
        <begin position="269"/>
        <end position="286"/>
    </location>
</feature>
<dbReference type="AlphaFoldDB" id="A0A803L4M4"/>
<feature type="compositionally biased region" description="Low complexity" evidence="1">
    <location>
        <begin position="196"/>
        <end position="205"/>
    </location>
</feature>
<feature type="compositionally biased region" description="Low complexity" evidence="1">
    <location>
        <begin position="293"/>
        <end position="302"/>
    </location>
</feature>
<dbReference type="Gramene" id="AUR62006813-RA">
    <property type="protein sequence ID" value="AUR62006813-RA:cds"/>
    <property type="gene ID" value="AUR62006813"/>
</dbReference>
<proteinExistence type="predicted"/>
<keyword evidence="3" id="KW-1185">Reference proteome</keyword>
<feature type="region of interest" description="Disordered" evidence="1">
    <location>
        <begin position="422"/>
        <end position="450"/>
    </location>
</feature>
<accession>A0A803L4M4</accession>
<dbReference type="EnsemblPlants" id="AUR62006813-RA">
    <property type="protein sequence ID" value="AUR62006813-RA:cds"/>
    <property type="gene ID" value="AUR62006813"/>
</dbReference>
<dbReference type="GeneID" id="110701240"/>
<feature type="region of interest" description="Disordered" evidence="1">
    <location>
        <begin position="264"/>
        <end position="311"/>
    </location>
</feature>
<dbReference type="RefSeq" id="XP_021734545.1">
    <property type="nucleotide sequence ID" value="XM_021878853.1"/>
</dbReference>
<evidence type="ECO:0000313" key="2">
    <source>
        <dbReference type="EnsemblPlants" id="AUR62006813-RA:cds"/>
    </source>
</evidence>
<dbReference type="KEGG" id="cqi:110701240"/>
<dbReference type="Proteomes" id="UP000596660">
    <property type="component" value="Unplaced"/>
</dbReference>
<feature type="compositionally biased region" description="Polar residues" evidence="1">
    <location>
        <begin position="183"/>
        <end position="194"/>
    </location>
</feature>